<protein>
    <recommendedName>
        <fullName evidence="2">TTF-type domain-containing protein</fullName>
    </recommendedName>
</protein>
<dbReference type="AlphaFoldDB" id="A0A8T0EDJ8"/>
<feature type="region of interest" description="Disordered" evidence="1">
    <location>
        <begin position="1"/>
        <end position="118"/>
    </location>
</feature>
<keyword evidence="4" id="KW-1185">Reference proteome</keyword>
<evidence type="ECO:0000256" key="1">
    <source>
        <dbReference type="SAM" id="MobiDB-lite"/>
    </source>
</evidence>
<dbReference type="SMART" id="SM00597">
    <property type="entry name" value="ZnF_TTF"/>
    <property type="match status" value="1"/>
</dbReference>
<dbReference type="Proteomes" id="UP000807504">
    <property type="component" value="Unassembled WGS sequence"/>
</dbReference>
<comment type="caution">
    <text evidence="3">The sequence shown here is derived from an EMBL/GenBank/DDBJ whole genome shotgun (WGS) entry which is preliminary data.</text>
</comment>
<dbReference type="EMBL" id="JABXBU010002228">
    <property type="protein sequence ID" value="KAF8769794.1"/>
    <property type="molecule type" value="Genomic_DNA"/>
</dbReference>
<accession>A0A8T0EDJ8</accession>
<reference evidence="3" key="1">
    <citation type="journal article" date="2020" name="bioRxiv">
        <title>Chromosome-level reference genome of the European wasp spider Argiope bruennichi: a resource for studies on range expansion and evolutionary adaptation.</title>
        <authorList>
            <person name="Sheffer M.M."/>
            <person name="Hoppe A."/>
            <person name="Krehenwinkel H."/>
            <person name="Uhl G."/>
            <person name="Kuss A.W."/>
            <person name="Jensen L."/>
            <person name="Jensen C."/>
            <person name="Gillespie R.G."/>
            <person name="Hoff K.J."/>
            <person name="Prost S."/>
        </authorList>
    </citation>
    <scope>NUCLEOTIDE SEQUENCE</scope>
</reference>
<feature type="compositionally biased region" description="Polar residues" evidence="1">
    <location>
        <begin position="36"/>
        <end position="47"/>
    </location>
</feature>
<feature type="compositionally biased region" description="Basic and acidic residues" evidence="1">
    <location>
        <begin position="19"/>
        <end position="31"/>
    </location>
</feature>
<feature type="compositionally biased region" description="Acidic residues" evidence="1">
    <location>
        <begin position="61"/>
        <end position="79"/>
    </location>
</feature>
<evidence type="ECO:0000313" key="4">
    <source>
        <dbReference type="Proteomes" id="UP000807504"/>
    </source>
</evidence>
<dbReference type="PANTHER" id="PTHR45749">
    <property type="match status" value="1"/>
</dbReference>
<dbReference type="PANTHER" id="PTHR45749:SF37">
    <property type="entry name" value="OS05G0311600 PROTEIN"/>
    <property type="match status" value="1"/>
</dbReference>
<gene>
    <name evidence="3" type="ORF">HNY73_017403</name>
</gene>
<feature type="compositionally biased region" description="Basic and acidic residues" evidence="1">
    <location>
        <begin position="104"/>
        <end position="118"/>
    </location>
</feature>
<sequence length="576" mass="66445">MTIENYESEEIISDSTTSETRENNPTKKNENENDSEYQNFDGNSNLSNDHDVKDVDTESMASDDEENSQANDSECEDTETLGTKQNSISVLENKYLPPGPSDISRTRDGMPTRPDLESYPMHKDGKFFRSFTKKFYKYEWLEYSVSKDAVFCYYCRHFLHDNADEPFNDAFRVNGFRHWKKCYGKDNKENRLLKHQLSSFHCTAVVNCNLFKESQNKGNILTQLSKEKATIVNENRHYMRTLCEILLLIAHQKIGIRESNEFRQSDVTIKKDVIDYGPHGGNFLSMLALVAKHDDIIARKIRNGPSNCKYTHHSIQKALLGIMAEEVQKEISNERKIIIKKMWDQATLVCQEMEVEEEEKRHKKLPSYLKNYLVESPAEKEEVNNYDVYCRTIITAIDKILAEIDRRFSNDNKSIILGLRALVPGSPNFLEEEDILTFAQLYGANIDDLSIELKNMEKVMKRKNSNKPAIFRLTALTKLVPQSLNARNASLLRSLTSSKRTAFVMKQTKMETYIFTGLTPLPRRGVIRNGSQKSVPTFRNALSGMTRDRQVDHYLPQEFCTKPRTDDTVSHNFSYG</sequence>
<name>A0A8T0EDJ8_ARGBR</name>
<evidence type="ECO:0000313" key="3">
    <source>
        <dbReference type="EMBL" id="KAF8769794.1"/>
    </source>
</evidence>
<feature type="compositionally biased region" description="Acidic residues" evidence="1">
    <location>
        <begin position="1"/>
        <end position="12"/>
    </location>
</feature>
<proteinExistence type="predicted"/>
<organism evidence="3 4">
    <name type="scientific">Argiope bruennichi</name>
    <name type="common">Wasp spider</name>
    <name type="synonym">Aranea bruennichi</name>
    <dbReference type="NCBI Taxonomy" id="94029"/>
    <lineage>
        <taxon>Eukaryota</taxon>
        <taxon>Metazoa</taxon>
        <taxon>Ecdysozoa</taxon>
        <taxon>Arthropoda</taxon>
        <taxon>Chelicerata</taxon>
        <taxon>Arachnida</taxon>
        <taxon>Araneae</taxon>
        <taxon>Araneomorphae</taxon>
        <taxon>Entelegynae</taxon>
        <taxon>Araneoidea</taxon>
        <taxon>Araneidae</taxon>
        <taxon>Argiope</taxon>
    </lineage>
</organism>
<reference evidence="3" key="2">
    <citation type="submission" date="2020-06" db="EMBL/GenBank/DDBJ databases">
        <authorList>
            <person name="Sheffer M."/>
        </authorList>
    </citation>
    <scope>NUCLEOTIDE SEQUENCE</scope>
</reference>
<evidence type="ECO:0000259" key="2">
    <source>
        <dbReference type="SMART" id="SM00597"/>
    </source>
</evidence>
<dbReference type="InterPro" id="IPR006580">
    <property type="entry name" value="Znf_TTF"/>
</dbReference>
<feature type="domain" description="TTF-type" evidence="2">
    <location>
        <begin position="127"/>
        <end position="230"/>
    </location>
</feature>
<feature type="compositionally biased region" description="Polar residues" evidence="1">
    <location>
        <begin position="80"/>
        <end position="90"/>
    </location>
</feature>